<evidence type="ECO:0000313" key="1">
    <source>
        <dbReference type="EMBL" id="JAA69758.1"/>
    </source>
</evidence>
<accession>A0A0K8RFY9</accession>
<proteinExistence type="evidence at transcript level"/>
<dbReference type="AlphaFoldDB" id="A0A0K8RFY9"/>
<protein>
    <submittedName>
        <fullName evidence="1">Uncharacterized protein</fullName>
    </submittedName>
</protein>
<name>A0A0K8RFY9_IXORI</name>
<dbReference type="EMBL" id="GADI01004050">
    <property type="protein sequence ID" value="JAA69758.1"/>
    <property type="molecule type" value="mRNA"/>
</dbReference>
<sequence length="73" mass="8368">MVWVPSVQVAGCCALLPHLSFWYRENSLFFSDMAVFPKRVVFKTTHPVVKGRLSRPPNYLLEFYAGCESSGLW</sequence>
<organism evidence="1">
    <name type="scientific">Ixodes ricinus</name>
    <name type="common">Common tick</name>
    <name type="synonym">Acarus ricinus</name>
    <dbReference type="NCBI Taxonomy" id="34613"/>
    <lineage>
        <taxon>Eukaryota</taxon>
        <taxon>Metazoa</taxon>
        <taxon>Ecdysozoa</taxon>
        <taxon>Arthropoda</taxon>
        <taxon>Chelicerata</taxon>
        <taxon>Arachnida</taxon>
        <taxon>Acari</taxon>
        <taxon>Parasitiformes</taxon>
        <taxon>Ixodida</taxon>
        <taxon>Ixodoidea</taxon>
        <taxon>Ixodidae</taxon>
        <taxon>Ixodinae</taxon>
        <taxon>Ixodes</taxon>
    </lineage>
</organism>
<reference evidence="1" key="1">
    <citation type="submission" date="2012-12" db="EMBL/GenBank/DDBJ databases">
        <title>Identification and characterization of a phenylalanine ammonia-lyase gene family in Isatis indigotica Fort.</title>
        <authorList>
            <person name="Liu Q."/>
            <person name="Chen J."/>
            <person name="Zhou X."/>
            <person name="Di P."/>
            <person name="Xiao Y."/>
            <person name="Xuan H."/>
            <person name="Zhang L."/>
            <person name="Chen W."/>
        </authorList>
    </citation>
    <scope>NUCLEOTIDE SEQUENCE</scope>
    <source>
        <tissue evidence="1">Salivary gland</tissue>
    </source>
</reference>